<organism evidence="7 8">
    <name type="scientific">Vibrio ostreae</name>
    <dbReference type="NCBI Taxonomy" id="2841925"/>
    <lineage>
        <taxon>Bacteria</taxon>
        <taxon>Pseudomonadati</taxon>
        <taxon>Pseudomonadota</taxon>
        <taxon>Gammaproteobacteria</taxon>
        <taxon>Vibrionales</taxon>
        <taxon>Vibrionaceae</taxon>
        <taxon>Vibrio</taxon>
    </lineage>
</organism>
<dbReference type="PANTHER" id="PTHR43060:SF15">
    <property type="entry name" value="3-HYDROXYISOBUTYRATE DEHYDROGENASE-LIKE 1, MITOCHONDRIAL-RELATED"/>
    <property type="match status" value="1"/>
</dbReference>
<dbReference type="Pfam" id="PF14833">
    <property type="entry name" value="NAD_binding_11"/>
    <property type="match status" value="1"/>
</dbReference>
<dbReference type="PANTHER" id="PTHR43060">
    <property type="entry name" value="3-HYDROXYISOBUTYRATE DEHYDROGENASE-LIKE 1, MITOCHONDRIAL-RELATED"/>
    <property type="match status" value="1"/>
</dbReference>
<dbReference type="InterPro" id="IPR006115">
    <property type="entry name" value="6PGDH_NADP-bd"/>
</dbReference>
<dbReference type="Proteomes" id="UP000694232">
    <property type="component" value="Chromosome 2"/>
</dbReference>
<evidence type="ECO:0000313" key="7">
    <source>
        <dbReference type="EMBL" id="QXO15460.1"/>
    </source>
</evidence>
<feature type="domain" description="6-phosphogluconate dehydrogenase NADP-binding" evidence="5">
    <location>
        <begin position="5"/>
        <end position="163"/>
    </location>
</feature>
<dbReference type="SUPFAM" id="SSF51735">
    <property type="entry name" value="NAD(P)-binding Rossmann-fold domains"/>
    <property type="match status" value="1"/>
</dbReference>
<dbReference type="PIRSF" id="PIRSF000103">
    <property type="entry name" value="HIBADH"/>
    <property type="match status" value="1"/>
</dbReference>
<evidence type="ECO:0000256" key="1">
    <source>
        <dbReference type="ARBA" id="ARBA00009080"/>
    </source>
</evidence>
<dbReference type="Pfam" id="PF03446">
    <property type="entry name" value="NAD_binding_2"/>
    <property type="match status" value="1"/>
</dbReference>
<dbReference type="AlphaFoldDB" id="A0A975U5B1"/>
<accession>A0A975U5B1</accession>
<dbReference type="InterPro" id="IPR036291">
    <property type="entry name" value="NAD(P)-bd_dom_sf"/>
</dbReference>
<evidence type="ECO:0000313" key="8">
    <source>
        <dbReference type="Proteomes" id="UP000694232"/>
    </source>
</evidence>
<comment type="similarity">
    <text evidence="1">Belongs to the HIBADH-related family.</text>
</comment>
<proteinExistence type="inferred from homology"/>
<evidence type="ECO:0000259" key="6">
    <source>
        <dbReference type="Pfam" id="PF14833"/>
    </source>
</evidence>
<feature type="domain" description="3-hydroxyisobutyrate dehydrogenase-like NAD-binding" evidence="6">
    <location>
        <begin position="166"/>
        <end position="285"/>
    </location>
</feature>
<dbReference type="Gene3D" id="1.10.1040.10">
    <property type="entry name" value="N-(1-d-carboxylethyl)-l-norvaline Dehydrogenase, domain 2"/>
    <property type="match status" value="1"/>
</dbReference>
<name>A0A975U5B1_9VIBR</name>
<keyword evidence="3" id="KW-0520">NAD</keyword>
<dbReference type="Gene3D" id="3.40.50.720">
    <property type="entry name" value="NAD(P)-binding Rossmann-like Domain"/>
    <property type="match status" value="1"/>
</dbReference>
<evidence type="ECO:0000256" key="2">
    <source>
        <dbReference type="ARBA" id="ARBA00023002"/>
    </source>
</evidence>
<dbReference type="InterPro" id="IPR013328">
    <property type="entry name" value="6PGD_dom2"/>
</dbReference>
<keyword evidence="2" id="KW-0560">Oxidoreductase</keyword>
<dbReference type="GO" id="GO:0016491">
    <property type="term" value="F:oxidoreductase activity"/>
    <property type="evidence" value="ECO:0007669"/>
    <property type="project" value="UniProtKB-KW"/>
</dbReference>
<keyword evidence="8" id="KW-1185">Reference proteome</keyword>
<evidence type="ECO:0000256" key="3">
    <source>
        <dbReference type="ARBA" id="ARBA00023027"/>
    </source>
</evidence>
<dbReference type="InterPro" id="IPR008927">
    <property type="entry name" value="6-PGluconate_DH-like_C_sf"/>
</dbReference>
<dbReference type="InterPro" id="IPR015815">
    <property type="entry name" value="HIBADH-related"/>
</dbReference>
<dbReference type="EMBL" id="CP076642">
    <property type="protein sequence ID" value="QXO15460.1"/>
    <property type="molecule type" value="Genomic_DNA"/>
</dbReference>
<dbReference type="GO" id="GO:0050661">
    <property type="term" value="F:NADP binding"/>
    <property type="evidence" value="ECO:0007669"/>
    <property type="project" value="InterPro"/>
</dbReference>
<dbReference type="KEGG" id="vos:KNV97_03270"/>
<feature type="active site" evidence="4">
    <location>
        <position position="172"/>
    </location>
</feature>
<dbReference type="SUPFAM" id="SSF48179">
    <property type="entry name" value="6-phosphogluconate dehydrogenase C-terminal domain-like"/>
    <property type="match status" value="1"/>
</dbReference>
<gene>
    <name evidence="7" type="ORF">KNV97_03270</name>
</gene>
<dbReference type="RefSeq" id="WP_136483854.1">
    <property type="nucleotide sequence ID" value="NZ_CP076642.1"/>
</dbReference>
<dbReference type="GO" id="GO:0016054">
    <property type="term" value="P:organic acid catabolic process"/>
    <property type="evidence" value="ECO:0007669"/>
    <property type="project" value="UniProtKB-ARBA"/>
</dbReference>
<dbReference type="GO" id="GO:0051287">
    <property type="term" value="F:NAD binding"/>
    <property type="evidence" value="ECO:0007669"/>
    <property type="project" value="InterPro"/>
</dbReference>
<dbReference type="InterPro" id="IPR002204">
    <property type="entry name" value="3-OH-isobutyrate_DH-rel_CS"/>
</dbReference>
<protein>
    <submittedName>
        <fullName evidence="7">NAD(P)-dependent oxidoreductase</fullName>
    </submittedName>
</protein>
<sequence>MKRAAFIGLGVMGAPMAGHLALRGFETCVYNRNEHKAINWLECYPGRHAVTPSLAAQGADVVLVCVGNDDDVRSVVYGPSGVLGAMRPGSTLIDHTTTSAELAQELARACSKQGVHFIDAPVSGGQVGAEQGALTVMCGGEEAVFTAMKPVFDCYARQATLLGEHGQGQRCKMVNQICIAGVLKGLSEALLVADAAGLDIGQVVEVLKQGAAGSWQLENRALTMSQQRFDFGFAIDWMRKDLAICLAEAERHQLTLPLTAEVDRQYQILQQQGLGRMDTSVLIKACL</sequence>
<dbReference type="PROSITE" id="PS00895">
    <property type="entry name" value="3_HYDROXYISOBUT_DH"/>
    <property type="match status" value="1"/>
</dbReference>
<evidence type="ECO:0000259" key="5">
    <source>
        <dbReference type="Pfam" id="PF03446"/>
    </source>
</evidence>
<reference evidence="7" key="1">
    <citation type="submission" date="2021-06" db="EMBL/GenBank/DDBJ databases">
        <title>Vibrio nov. sp., novel gut bacterium isolated from Yellow Sea oyster.</title>
        <authorList>
            <person name="Muhammad N."/>
            <person name="Nguyen T.H."/>
            <person name="Lee Y.-J."/>
            <person name="Ko J."/>
            <person name="Kim S.-G."/>
        </authorList>
    </citation>
    <scope>NUCLEOTIDE SEQUENCE</scope>
    <source>
        <strain evidence="7">OG9-811</strain>
    </source>
</reference>
<dbReference type="InterPro" id="IPR029154">
    <property type="entry name" value="HIBADH-like_NADP-bd"/>
</dbReference>
<evidence type="ECO:0000256" key="4">
    <source>
        <dbReference type="PIRSR" id="PIRSR000103-1"/>
    </source>
</evidence>